<dbReference type="STRING" id="84645.A0A498NYN9"/>
<evidence type="ECO:0000259" key="2">
    <source>
        <dbReference type="PROSITE" id="PS51848"/>
    </source>
</evidence>
<protein>
    <submittedName>
        <fullName evidence="3">MICAL 1</fullName>
    </submittedName>
</protein>
<evidence type="ECO:0000313" key="4">
    <source>
        <dbReference type="Proteomes" id="UP000290572"/>
    </source>
</evidence>
<reference evidence="3 4" key="1">
    <citation type="submission" date="2018-03" db="EMBL/GenBank/DDBJ databases">
        <title>Draft genome sequence of Rohu Carp (Labeo rohita).</title>
        <authorList>
            <person name="Das P."/>
            <person name="Kushwaha B."/>
            <person name="Joshi C.G."/>
            <person name="Kumar D."/>
            <person name="Nagpure N.S."/>
            <person name="Sahoo L."/>
            <person name="Das S.P."/>
            <person name="Bit A."/>
            <person name="Patnaik S."/>
            <person name="Meher P.K."/>
            <person name="Jayasankar P."/>
            <person name="Koringa P.G."/>
            <person name="Patel N.V."/>
            <person name="Hinsu A.T."/>
            <person name="Kumar R."/>
            <person name="Pandey M."/>
            <person name="Agarwal S."/>
            <person name="Srivastava S."/>
            <person name="Singh M."/>
            <person name="Iquebal M.A."/>
            <person name="Jaiswal S."/>
            <person name="Angadi U.B."/>
            <person name="Kumar N."/>
            <person name="Raza M."/>
            <person name="Shah T.M."/>
            <person name="Rai A."/>
            <person name="Jena J.K."/>
        </authorList>
    </citation>
    <scope>NUCLEOTIDE SEQUENCE [LARGE SCALE GENOMIC DNA]</scope>
    <source>
        <strain evidence="3">DASCIFA01</strain>
        <tissue evidence="3">Testis</tissue>
    </source>
</reference>
<dbReference type="AlphaFoldDB" id="A0A498NYN9"/>
<gene>
    <name evidence="3" type="ORF">ROHU_002429</name>
</gene>
<dbReference type="PANTHER" id="PTHR23167">
    <property type="entry name" value="CALPONIN HOMOLOGY DOMAIN-CONTAINING PROTEIN DDB_G0272472-RELATED"/>
    <property type="match status" value="1"/>
</dbReference>
<keyword evidence="4" id="KW-1185">Reference proteome</keyword>
<feature type="compositionally biased region" description="Basic residues" evidence="1">
    <location>
        <begin position="111"/>
        <end position="126"/>
    </location>
</feature>
<feature type="region of interest" description="Disordered" evidence="1">
    <location>
        <begin position="111"/>
        <end position="140"/>
    </location>
</feature>
<comment type="caution">
    <text evidence="3">The sequence shown here is derived from an EMBL/GenBank/DDBJ whole genome shotgun (WGS) entry which is preliminary data.</text>
</comment>
<accession>A0A498NYN9</accession>
<evidence type="ECO:0000256" key="1">
    <source>
        <dbReference type="SAM" id="MobiDB-lite"/>
    </source>
</evidence>
<dbReference type="EMBL" id="QBIY01006525">
    <property type="protein sequence ID" value="RXN37023.1"/>
    <property type="molecule type" value="Genomic_DNA"/>
</dbReference>
<feature type="domain" description="BMERB" evidence="2">
    <location>
        <begin position="1"/>
        <end position="94"/>
    </location>
</feature>
<dbReference type="SMART" id="SM01203">
    <property type="entry name" value="DUF3585"/>
    <property type="match status" value="1"/>
</dbReference>
<dbReference type="InterPro" id="IPR022735">
    <property type="entry name" value="bMERB_dom"/>
</dbReference>
<dbReference type="Proteomes" id="UP000290572">
    <property type="component" value="Unassembled WGS sequence"/>
</dbReference>
<sequence length="140" mass="17210">MEERLLELERRGVQLENEMRRRSDDNLLVDWLLLIHEKNMLVRRDTELVYMVKQQRLEDQQADVEFEIRSLFNKPEQDWSSDDRHQEHQLMSRLEDGLSLDLLTQTEKRMDKRSRFKHLQMFKKSNHKTENTRSRKKKNS</sequence>
<organism evidence="3 4">
    <name type="scientific">Labeo rohita</name>
    <name type="common">Indian major carp</name>
    <name type="synonym">Cyprinus rohita</name>
    <dbReference type="NCBI Taxonomy" id="84645"/>
    <lineage>
        <taxon>Eukaryota</taxon>
        <taxon>Metazoa</taxon>
        <taxon>Chordata</taxon>
        <taxon>Craniata</taxon>
        <taxon>Vertebrata</taxon>
        <taxon>Euteleostomi</taxon>
        <taxon>Actinopterygii</taxon>
        <taxon>Neopterygii</taxon>
        <taxon>Teleostei</taxon>
        <taxon>Ostariophysi</taxon>
        <taxon>Cypriniformes</taxon>
        <taxon>Cyprinidae</taxon>
        <taxon>Labeoninae</taxon>
        <taxon>Labeonini</taxon>
        <taxon>Labeo</taxon>
    </lineage>
</organism>
<proteinExistence type="predicted"/>
<name>A0A498NYN9_LABRO</name>
<dbReference type="InterPro" id="IPR050540">
    <property type="entry name" value="F-actin_Monoox_Mical"/>
</dbReference>
<dbReference type="Pfam" id="PF12130">
    <property type="entry name" value="bMERB_dom"/>
    <property type="match status" value="1"/>
</dbReference>
<dbReference type="PROSITE" id="PS51848">
    <property type="entry name" value="BMERB"/>
    <property type="match status" value="1"/>
</dbReference>
<evidence type="ECO:0000313" key="3">
    <source>
        <dbReference type="EMBL" id="RXN37023.1"/>
    </source>
</evidence>
<dbReference type="PANTHER" id="PTHR23167:SF89">
    <property type="entry name" value="MICAL-LIKE PROTEIN 1"/>
    <property type="match status" value="1"/>
</dbReference>